<organism evidence="5 6">
    <name type="scientific">Labrys miyagiensis</name>
    <dbReference type="NCBI Taxonomy" id="346912"/>
    <lineage>
        <taxon>Bacteria</taxon>
        <taxon>Pseudomonadati</taxon>
        <taxon>Pseudomonadota</taxon>
        <taxon>Alphaproteobacteria</taxon>
        <taxon>Hyphomicrobiales</taxon>
        <taxon>Xanthobacteraceae</taxon>
        <taxon>Labrys</taxon>
    </lineage>
</organism>
<dbReference type="SUPFAM" id="SSF48008">
    <property type="entry name" value="GntR ligand-binding domain-like"/>
    <property type="match status" value="1"/>
</dbReference>
<keyword evidence="1" id="KW-0805">Transcription regulation</keyword>
<dbReference type="EMBL" id="BSPC01000042">
    <property type="protein sequence ID" value="GLS21077.1"/>
    <property type="molecule type" value="Genomic_DNA"/>
</dbReference>
<evidence type="ECO:0000313" key="5">
    <source>
        <dbReference type="EMBL" id="GLS21077.1"/>
    </source>
</evidence>
<dbReference type="CDD" id="cd07377">
    <property type="entry name" value="WHTH_GntR"/>
    <property type="match status" value="1"/>
</dbReference>
<gene>
    <name evidence="5" type="ORF">GCM10007874_40940</name>
</gene>
<dbReference type="InterPro" id="IPR036388">
    <property type="entry name" value="WH-like_DNA-bd_sf"/>
</dbReference>
<sequence length="245" mass="26661">MARHSDALLPVLSNALAEGGKVHDSVVRTLGGWVLGGRYRPGDTLPREDELATSFGISRTSVREAIKVLSAKGLLETRPRIGVKVRQREEWRMLDPAVLSWHPDLSHDRELVASLMEARRIIEPAAAELAARRGSAADLAEIEAAYLGMESSIPHDLDACCEADLAFHRGVIAASHNIVLRSLVGTIETALKATFMLTTSLMEDQARTLSVHKAVLDAIRFRDTAGARGAMNRLLDLAAEDLVRS</sequence>
<evidence type="ECO:0000256" key="1">
    <source>
        <dbReference type="ARBA" id="ARBA00023015"/>
    </source>
</evidence>
<protein>
    <submittedName>
        <fullName evidence="5">GntR family transcriptional regulator</fullName>
    </submittedName>
</protein>
<dbReference type="SUPFAM" id="SSF46785">
    <property type="entry name" value="Winged helix' DNA-binding domain"/>
    <property type="match status" value="1"/>
</dbReference>
<evidence type="ECO:0000256" key="3">
    <source>
        <dbReference type="ARBA" id="ARBA00023163"/>
    </source>
</evidence>
<evidence type="ECO:0000313" key="6">
    <source>
        <dbReference type="Proteomes" id="UP001156882"/>
    </source>
</evidence>
<accession>A0ABQ6CL48</accession>
<dbReference type="InterPro" id="IPR008920">
    <property type="entry name" value="TF_FadR/GntR_C"/>
</dbReference>
<name>A0ABQ6CL48_9HYPH</name>
<dbReference type="Pfam" id="PF07729">
    <property type="entry name" value="FCD"/>
    <property type="match status" value="1"/>
</dbReference>
<keyword evidence="6" id="KW-1185">Reference proteome</keyword>
<reference evidence="6" key="1">
    <citation type="journal article" date="2019" name="Int. J. Syst. Evol. Microbiol.">
        <title>The Global Catalogue of Microorganisms (GCM) 10K type strain sequencing project: providing services to taxonomists for standard genome sequencing and annotation.</title>
        <authorList>
            <consortium name="The Broad Institute Genomics Platform"/>
            <consortium name="The Broad Institute Genome Sequencing Center for Infectious Disease"/>
            <person name="Wu L."/>
            <person name="Ma J."/>
        </authorList>
    </citation>
    <scope>NUCLEOTIDE SEQUENCE [LARGE SCALE GENOMIC DNA]</scope>
    <source>
        <strain evidence="6">NBRC 101365</strain>
    </source>
</reference>
<dbReference type="PROSITE" id="PS50949">
    <property type="entry name" value="HTH_GNTR"/>
    <property type="match status" value="1"/>
</dbReference>
<dbReference type="InterPro" id="IPR011711">
    <property type="entry name" value="GntR_C"/>
</dbReference>
<dbReference type="RefSeq" id="WP_284314140.1">
    <property type="nucleotide sequence ID" value="NZ_BSPC01000042.1"/>
</dbReference>
<dbReference type="PRINTS" id="PR00035">
    <property type="entry name" value="HTHGNTR"/>
</dbReference>
<dbReference type="InterPro" id="IPR000524">
    <property type="entry name" value="Tscrpt_reg_HTH_GntR"/>
</dbReference>
<dbReference type="SMART" id="SM00345">
    <property type="entry name" value="HTH_GNTR"/>
    <property type="match status" value="1"/>
</dbReference>
<evidence type="ECO:0000259" key="4">
    <source>
        <dbReference type="PROSITE" id="PS50949"/>
    </source>
</evidence>
<keyword evidence="3" id="KW-0804">Transcription</keyword>
<dbReference type="Gene3D" id="1.10.10.10">
    <property type="entry name" value="Winged helix-like DNA-binding domain superfamily/Winged helix DNA-binding domain"/>
    <property type="match status" value="1"/>
</dbReference>
<proteinExistence type="predicted"/>
<dbReference type="Gene3D" id="1.20.120.530">
    <property type="entry name" value="GntR ligand-binding domain-like"/>
    <property type="match status" value="1"/>
</dbReference>
<dbReference type="PANTHER" id="PTHR43537">
    <property type="entry name" value="TRANSCRIPTIONAL REGULATOR, GNTR FAMILY"/>
    <property type="match status" value="1"/>
</dbReference>
<comment type="caution">
    <text evidence="5">The sequence shown here is derived from an EMBL/GenBank/DDBJ whole genome shotgun (WGS) entry which is preliminary data.</text>
</comment>
<dbReference type="SMART" id="SM00895">
    <property type="entry name" value="FCD"/>
    <property type="match status" value="1"/>
</dbReference>
<dbReference type="InterPro" id="IPR036390">
    <property type="entry name" value="WH_DNA-bd_sf"/>
</dbReference>
<dbReference type="PANTHER" id="PTHR43537:SF44">
    <property type="entry name" value="GNTR FAMILY REGULATORY PROTEIN"/>
    <property type="match status" value="1"/>
</dbReference>
<feature type="domain" description="HTH gntR-type" evidence="4">
    <location>
        <begin position="20"/>
        <end position="88"/>
    </location>
</feature>
<dbReference type="Proteomes" id="UP001156882">
    <property type="component" value="Unassembled WGS sequence"/>
</dbReference>
<keyword evidence="2" id="KW-0238">DNA-binding</keyword>
<evidence type="ECO:0000256" key="2">
    <source>
        <dbReference type="ARBA" id="ARBA00023125"/>
    </source>
</evidence>
<dbReference type="Pfam" id="PF00392">
    <property type="entry name" value="GntR"/>
    <property type="match status" value="1"/>
</dbReference>